<dbReference type="Ensembl" id="ENST00000672062.1">
    <property type="protein sequence ID" value="ENSP00000500776.1"/>
    <property type="gene ID" value="ENSG00000288431.1"/>
</dbReference>
<feature type="compositionally biased region" description="Low complexity" evidence="1">
    <location>
        <begin position="35"/>
        <end position="44"/>
    </location>
</feature>
<proteinExistence type="predicted"/>
<feature type="region of interest" description="Disordered" evidence="1">
    <location>
        <begin position="1"/>
        <end position="93"/>
    </location>
</feature>
<dbReference type="AlphaFoldDB" id="A0AAG2TVH3"/>
<dbReference type="Ensembl" id="ENST00000672432.1">
    <property type="protein sequence ID" value="ENSP00000500816.1"/>
    <property type="gene ID" value="ENSG00000288431.1"/>
</dbReference>
<accession>A0AAG2TVH3</accession>
<protein>
    <submittedName>
        <fullName evidence="2">Uncharacterized protein</fullName>
    </submittedName>
</protein>
<evidence type="ECO:0000313" key="3">
    <source>
        <dbReference type="Proteomes" id="UP000005640"/>
    </source>
</evidence>
<dbReference type="Proteomes" id="UP000005640">
    <property type="component" value="Unplaced"/>
</dbReference>
<feature type="compositionally biased region" description="Low complexity" evidence="1">
    <location>
        <begin position="52"/>
        <end position="64"/>
    </location>
</feature>
<sequence length="93" mass="10263">MKPRQKEQDTRLRKLRESSEGDQWLENEKTKPLRPQQQPQCQPAGGTGQRRGSGSSPSADQQGAQDREEEAAAAPAPNQQRAQDREEEAAAAP</sequence>
<keyword evidence="3" id="KW-1185">Reference proteome</keyword>
<reference evidence="2" key="1">
    <citation type="submission" date="2025-05" db="UniProtKB">
        <authorList>
            <consortium name="Ensembl"/>
        </authorList>
    </citation>
    <scope>IDENTIFICATION</scope>
</reference>
<name>A0AAG2TVH3_HUMAN</name>
<dbReference type="SMR" id="A0AAG2TVH3"/>
<evidence type="ECO:0000313" key="2">
    <source>
        <dbReference type="Ensembl" id="ENSP00000500816.1"/>
    </source>
</evidence>
<feature type="compositionally biased region" description="Basic and acidic residues" evidence="1">
    <location>
        <begin position="1"/>
        <end position="19"/>
    </location>
</feature>
<evidence type="ECO:0000256" key="1">
    <source>
        <dbReference type="SAM" id="MobiDB-lite"/>
    </source>
</evidence>
<feature type="compositionally biased region" description="Low complexity" evidence="1">
    <location>
        <begin position="72"/>
        <end position="81"/>
    </location>
</feature>
<organism evidence="2 3">
    <name type="scientific">Homo sapiens</name>
    <name type="common">Human</name>
    <dbReference type="NCBI Taxonomy" id="9606"/>
    <lineage>
        <taxon>Eukaryota</taxon>
        <taxon>Metazoa</taxon>
        <taxon>Chordata</taxon>
        <taxon>Craniata</taxon>
        <taxon>Vertebrata</taxon>
        <taxon>Euteleostomi</taxon>
        <taxon>Mammalia</taxon>
        <taxon>Eutheria</taxon>
        <taxon>Euarchontoglires</taxon>
        <taxon>Primates</taxon>
        <taxon>Haplorrhini</taxon>
        <taxon>Catarrhini</taxon>
        <taxon>Hominidae</taxon>
        <taxon>Homo</taxon>
    </lineage>
</organism>